<evidence type="ECO:0000313" key="4">
    <source>
        <dbReference type="Proteomes" id="UP000652013"/>
    </source>
</evidence>
<feature type="transmembrane region" description="Helical" evidence="1">
    <location>
        <begin position="12"/>
        <end position="32"/>
    </location>
</feature>
<organism evidence="3 4">
    <name type="scientific">Spirilliplanes yamanashiensis</name>
    <dbReference type="NCBI Taxonomy" id="42233"/>
    <lineage>
        <taxon>Bacteria</taxon>
        <taxon>Bacillati</taxon>
        <taxon>Actinomycetota</taxon>
        <taxon>Actinomycetes</taxon>
        <taxon>Micromonosporales</taxon>
        <taxon>Micromonosporaceae</taxon>
        <taxon>Spirilliplanes</taxon>
    </lineage>
</organism>
<comment type="caution">
    <text evidence="3">The sequence shown here is derived from an EMBL/GenBank/DDBJ whole genome shotgun (WGS) entry which is preliminary data.</text>
</comment>
<protein>
    <recommendedName>
        <fullName evidence="2">VanZ-like domain-containing protein</fullName>
    </recommendedName>
</protein>
<keyword evidence="1" id="KW-1133">Transmembrane helix</keyword>
<reference evidence="3" key="1">
    <citation type="submission" date="2021-01" db="EMBL/GenBank/DDBJ databases">
        <title>Whole genome shotgun sequence of Spirilliplanes yamanashiensis NBRC 15828.</title>
        <authorList>
            <person name="Komaki H."/>
            <person name="Tamura T."/>
        </authorList>
    </citation>
    <scope>NUCLEOTIDE SEQUENCE</scope>
    <source>
        <strain evidence="3">NBRC 15828</strain>
    </source>
</reference>
<proteinExistence type="predicted"/>
<sequence length="178" mass="18651">MSAAWRDHGATIVAALIVLPVGGVVAYLLLVGRLGRRRAAAVVGLVAGTVPFLVMLFTPQPAPRSLALRPLRDVPSWFDGSWLTAAEQVGGNLLALAAVGAFLPVLWRPVATLPRIVLLAAVASAGIEAAQWVADVGRVSSVDDVLVNTLGAALAALATRPWWTDRKRDHETALISVA</sequence>
<dbReference type="InterPro" id="IPR053150">
    <property type="entry name" value="Teicoplanin_resist-assoc"/>
</dbReference>
<feature type="transmembrane region" description="Helical" evidence="1">
    <location>
        <begin position="39"/>
        <end position="58"/>
    </location>
</feature>
<dbReference type="PANTHER" id="PTHR36834">
    <property type="entry name" value="MEMBRANE PROTEIN-RELATED"/>
    <property type="match status" value="1"/>
</dbReference>
<evidence type="ECO:0000259" key="2">
    <source>
        <dbReference type="Pfam" id="PF04892"/>
    </source>
</evidence>
<keyword evidence="1" id="KW-0472">Membrane</keyword>
<dbReference type="InterPro" id="IPR006976">
    <property type="entry name" value="VanZ-like"/>
</dbReference>
<dbReference type="PANTHER" id="PTHR36834:SF1">
    <property type="entry name" value="INTEGRAL MEMBRANE PROTEIN"/>
    <property type="match status" value="1"/>
</dbReference>
<keyword evidence="4" id="KW-1185">Reference proteome</keyword>
<name>A0A8J4DIS3_9ACTN</name>
<dbReference type="RefSeq" id="WP_203937943.1">
    <property type="nucleotide sequence ID" value="NZ_BAAAGJ010000009.1"/>
</dbReference>
<feature type="transmembrane region" description="Helical" evidence="1">
    <location>
        <begin position="89"/>
        <end position="107"/>
    </location>
</feature>
<evidence type="ECO:0000256" key="1">
    <source>
        <dbReference type="SAM" id="Phobius"/>
    </source>
</evidence>
<evidence type="ECO:0000313" key="3">
    <source>
        <dbReference type="EMBL" id="GIJ02639.1"/>
    </source>
</evidence>
<dbReference type="Proteomes" id="UP000652013">
    <property type="component" value="Unassembled WGS sequence"/>
</dbReference>
<feature type="domain" description="VanZ-like" evidence="2">
    <location>
        <begin position="53"/>
        <end position="158"/>
    </location>
</feature>
<dbReference type="AlphaFoldDB" id="A0A8J4DIS3"/>
<dbReference type="Pfam" id="PF04892">
    <property type="entry name" value="VanZ"/>
    <property type="match status" value="1"/>
</dbReference>
<dbReference type="EMBL" id="BOOY01000014">
    <property type="protein sequence ID" value="GIJ02639.1"/>
    <property type="molecule type" value="Genomic_DNA"/>
</dbReference>
<accession>A0A8J4DIS3</accession>
<gene>
    <name evidence="3" type="ORF">Sya03_19910</name>
</gene>
<keyword evidence="1" id="KW-0812">Transmembrane</keyword>